<reference evidence="1" key="1">
    <citation type="submission" date="2020-10" db="EMBL/GenBank/DDBJ databases">
        <authorList>
            <person name="Han B."/>
            <person name="Lu T."/>
            <person name="Zhao Q."/>
            <person name="Huang X."/>
            <person name="Zhao Y."/>
        </authorList>
    </citation>
    <scope>NUCLEOTIDE SEQUENCE</scope>
</reference>
<protein>
    <submittedName>
        <fullName evidence="1">Uncharacterized protein</fullName>
    </submittedName>
</protein>
<gene>
    <name evidence="1" type="ORF">NCGR_LOCUS50131</name>
</gene>
<organism evidence="1 2">
    <name type="scientific">Miscanthus lutarioriparius</name>
    <dbReference type="NCBI Taxonomy" id="422564"/>
    <lineage>
        <taxon>Eukaryota</taxon>
        <taxon>Viridiplantae</taxon>
        <taxon>Streptophyta</taxon>
        <taxon>Embryophyta</taxon>
        <taxon>Tracheophyta</taxon>
        <taxon>Spermatophyta</taxon>
        <taxon>Magnoliopsida</taxon>
        <taxon>Liliopsida</taxon>
        <taxon>Poales</taxon>
        <taxon>Poaceae</taxon>
        <taxon>PACMAD clade</taxon>
        <taxon>Panicoideae</taxon>
        <taxon>Andropogonodae</taxon>
        <taxon>Andropogoneae</taxon>
        <taxon>Saccharinae</taxon>
        <taxon>Miscanthus</taxon>
    </lineage>
</organism>
<dbReference type="CDD" id="cd00303">
    <property type="entry name" value="retropepsin_like"/>
    <property type="match status" value="1"/>
</dbReference>
<dbReference type="AlphaFoldDB" id="A0A811R9Y1"/>
<sequence length="475" mass="53174">MSPESKMLLDEMHRLFTEQSTKIDTRLTESDHRIDELFAESERKLDSRFTDGDRRLEKRFVEVEDSINKRFIDINESLTKRIADSDLNLERRIITDSELRQSTLISDSEQRQDLRLITVEHAAGALERWRQESEGAVDDLNGHHVELTTRVDGIGDTTSQFHCSANGMSTIPNTVVPPTQSVVHDGQLLEHESDTTHPNTGRLPKFDFPAFEGDNPKLWIVQAEDYFDMYHIPKPIWVRVSRMRFRGGAGRTEEVTDSICKPEGPKPIFRGNIRNAAPQHRVPAAEKPGDDKVAMPTSEDKLSTLRSYRRARGLCERCAEKWVRGHKCAATVQLHAIQEIWDMFSIDEPVEMAVDATEQLLLALSHDARMGSQTHRTISFNGSIQGMHIVVLVDSGSSVSFLSASVADALPQLPRVPMSAYVKVANGQLLRCNSAILGCEFSLGEYAFQHAGNGLVGTLQPDADTLESKMAVSTL</sequence>
<dbReference type="GO" id="GO:0004190">
    <property type="term" value="F:aspartic-type endopeptidase activity"/>
    <property type="evidence" value="ECO:0007669"/>
    <property type="project" value="InterPro"/>
</dbReference>
<proteinExistence type="predicted"/>
<evidence type="ECO:0000313" key="1">
    <source>
        <dbReference type="EMBL" id="CAD6266826.1"/>
    </source>
</evidence>
<dbReference type="PROSITE" id="PS00141">
    <property type="entry name" value="ASP_PROTEASE"/>
    <property type="match status" value="1"/>
</dbReference>
<comment type="caution">
    <text evidence="1">The sequence shown here is derived from an EMBL/GenBank/DDBJ whole genome shotgun (WGS) entry which is preliminary data.</text>
</comment>
<dbReference type="EMBL" id="CAJGYO010000014">
    <property type="protein sequence ID" value="CAD6266826.1"/>
    <property type="molecule type" value="Genomic_DNA"/>
</dbReference>
<accession>A0A811R9Y1</accession>
<dbReference type="InterPro" id="IPR021109">
    <property type="entry name" value="Peptidase_aspartic_dom_sf"/>
</dbReference>
<dbReference type="InterPro" id="IPR001969">
    <property type="entry name" value="Aspartic_peptidase_AS"/>
</dbReference>
<name>A0A811R9Y1_9POAL</name>
<keyword evidence="2" id="KW-1185">Reference proteome</keyword>
<dbReference type="Proteomes" id="UP000604825">
    <property type="component" value="Unassembled WGS sequence"/>
</dbReference>
<evidence type="ECO:0000313" key="2">
    <source>
        <dbReference type="Proteomes" id="UP000604825"/>
    </source>
</evidence>
<dbReference type="GO" id="GO:0006508">
    <property type="term" value="P:proteolysis"/>
    <property type="evidence" value="ECO:0007669"/>
    <property type="project" value="InterPro"/>
</dbReference>
<dbReference type="Gene3D" id="2.40.70.10">
    <property type="entry name" value="Acid Proteases"/>
    <property type="match status" value="1"/>
</dbReference>
<dbReference type="OrthoDB" id="693631at2759"/>